<evidence type="ECO:0000256" key="18">
    <source>
        <dbReference type="SAM" id="Phobius"/>
    </source>
</evidence>
<evidence type="ECO:0000313" key="19">
    <source>
        <dbReference type="EMBL" id="QKV49094.1"/>
    </source>
</evidence>
<evidence type="ECO:0000256" key="9">
    <source>
        <dbReference type="ARBA" id="ARBA00022967"/>
    </source>
</evidence>
<keyword evidence="9" id="KW-1278">Translocase</keyword>
<evidence type="ECO:0000256" key="11">
    <source>
        <dbReference type="ARBA" id="ARBA00022989"/>
    </source>
</evidence>
<keyword evidence="10" id="KW-0249">Electron transport</keyword>
<dbReference type="PANTHER" id="PTHR46552">
    <property type="entry name" value="NADH-UBIQUINONE OXIDOREDUCTASE CHAIN 2"/>
    <property type="match status" value="1"/>
</dbReference>
<gene>
    <name evidence="19" type="primary">ND2</name>
</gene>
<evidence type="ECO:0000256" key="3">
    <source>
        <dbReference type="ARBA" id="ARBA00012944"/>
    </source>
</evidence>
<evidence type="ECO:0000256" key="15">
    <source>
        <dbReference type="ARBA" id="ARBA00023136"/>
    </source>
</evidence>
<keyword evidence="15 18" id="KW-0472">Membrane</keyword>
<feature type="transmembrane region" description="Helical" evidence="18">
    <location>
        <begin position="137"/>
        <end position="155"/>
    </location>
</feature>
<geneLocation type="mitochondrion" evidence="19"/>
<evidence type="ECO:0000256" key="8">
    <source>
        <dbReference type="ARBA" id="ARBA00022792"/>
    </source>
</evidence>
<reference evidence="19" key="1">
    <citation type="journal article" date="2020" name="Mitochondrial DNA Part B Resour">
        <title>Complete mitochondrial genome of the marine monogonont rotifer Proales similis (Rotifera, Proalidae).</title>
        <authorList>
            <person name="Choi B.-S."/>
            <person name="Lee Y.H."/>
            <person name="Lee J.-S."/>
            <person name="Yamade T."/>
            <person name="Hagiwara A."/>
            <person name="Lee J.-S."/>
        </authorList>
    </citation>
    <scope>NUCLEOTIDE SEQUENCE</scope>
</reference>
<dbReference type="GO" id="GO:0005743">
    <property type="term" value="C:mitochondrial inner membrane"/>
    <property type="evidence" value="ECO:0007669"/>
    <property type="project" value="UniProtKB-SubCell"/>
</dbReference>
<evidence type="ECO:0000256" key="1">
    <source>
        <dbReference type="ARBA" id="ARBA00004448"/>
    </source>
</evidence>
<keyword evidence="5" id="KW-0813">Transport</keyword>
<comment type="catalytic activity">
    <reaction evidence="17">
        <text>a ubiquinone + NADH + 5 H(+)(in) = a ubiquinol + NAD(+) + 4 H(+)(out)</text>
        <dbReference type="Rhea" id="RHEA:29091"/>
        <dbReference type="Rhea" id="RHEA-COMP:9565"/>
        <dbReference type="Rhea" id="RHEA-COMP:9566"/>
        <dbReference type="ChEBI" id="CHEBI:15378"/>
        <dbReference type="ChEBI" id="CHEBI:16389"/>
        <dbReference type="ChEBI" id="CHEBI:17976"/>
        <dbReference type="ChEBI" id="CHEBI:57540"/>
        <dbReference type="ChEBI" id="CHEBI:57945"/>
        <dbReference type="EC" id="7.1.1.2"/>
    </reaction>
</comment>
<evidence type="ECO:0000256" key="7">
    <source>
        <dbReference type="ARBA" id="ARBA00022692"/>
    </source>
</evidence>
<feature type="transmembrane region" description="Helical" evidence="18">
    <location>
        <begin position="7"/>
        <end position="26"/>
    </location>
</feature>
<accession>A0A7D4WWS7</accession>
<keyword evidence="8" id="KW-0999">Mitochondrion inner membrane</keyword>
<feature type="transmembrane region" description="Helical" evidence="18">
    <location>
        <begin position="175"/>
        <end position="202"/>
    </location>
</feature>
<dbReference type="EC" id="7.1.1.2" evidence="3"/>
<evidence type="ECO:0000256" key="17">
    <source>
        <dbReference type="ARBA" id="ARBA00049551"/>
    </source>
</evidence>
<organism evidence="19">
    <name type="scientific">Proales similis</name>
    <dbReference type="NCBI Taxonomy" id="360698"/>
    <lineage>
        <taxon>Eukaryota</taxon>
        <taxon>Metazoa</taxon>
        <taxon>Spiralia</taxon>
        <taxon>Gnathifera</taxon>
        <taxon>Rotifera</taxon>
        <taxon>Eurotatoria</taxon>
        <taxon>Monogononta</taxon>
        <taxon>Pseudotrocha</taxon>
        <taxon>Ploima</taxon>
        <taxon>Proalidae</taxon>
        <taxon>Proales</taxon>
    </lineage>
</organism>
<keyword evidence="6" id="KW-0679">Respiratory chain</keyword>
<keyword evidence="13" id="KW-0830">Ubiquinone</keyword>
<keyword evidence="12" id="KW-0520">NAD</keyword>
<dbReference type="PANTHER" id="PTHR46552:SF1">
    <property type="entry name" value="NADH-UBIQUINONE OXIDOREDUCTASE CHAIN 2"/>
    <property type="match status" value="1"/>
</dbReference>
<comment type="similarity">
    <text evidence="2">Belongs to the complex I subunit 2 family.</text>
</comment>
<evidence type="ECO:0000256" key="5">
    <source>
        <dbReference type="ARBA" id="ARBA00022448"/>
    </source>
</evidence>
<keyword evidence="14 19" id="KW-0496">Mitochondrion</keyword>
<dbReference type="AlphaFoldDB" id="A0A7D4WWS7"/>
<comment type="subcellular location">
    <subcellularLocation>
        <location evidence="1">Mitochondrion inner membrane</location>
        <topology evidence="1">Multi-pass membrane protein</topology>
    </subcellularLocation>
</comment>
<dbReference type="InterPro" id="IPR050175">
    <property type="entry name" value="Complex_I_Subunit_2"/>
</dbReference>
<dbReference type="GO" id="GO:0006120">
    <property type="term" value="P:mitochondrial electron transport, NADH to ubiquinone"/>
    <property type="evidence" value="ECO:0007669"/>
    <property type="project" value="TreeGrafter"/>
</dbReference>
<proteinExistence type="inferred from homology"/>
<feature type="transmembrane region" description="Helical" evidence="18">
    <location>
        <begin position="32"/>
        <end position="51"/>
    </location>
</feature>
<evidence type="ECO:0000256" key="16">
    <source>
        <dbReference type="ARBA" id="ARBA00031028"/>
    </source>
</evidence>
<name>A0A7D4WWS7_9BILA</name>
<evidence type="ECO:0000256" key="4">
    <source>
        <dbReference type="ARBA" id="ARBA00021008"/>
    </source>
</evidence>
<evidence type="ECO:0000256" key="13">
    <source>
        <dbReference type="ARBA" id="ARBA00023075"/>
    </source>
</evidence>
<keyword evidence="7 18" id="KW-0812">Transmembrane</keyword>
<feature type="transmembrane region" description="Helical" evidence="18">
    <location>
        <begin position="83"/>
        <end position="104"/>
    </location>
</feature>
<keyword evidence="11 18" id="KW-1133">Transmembrane helix</keyword>
<feature type="transmembrane region" description="Helical" evidence="18">
    <location>
        <begin position="222"/>
        <end position="242"/>
    </location>
</feature>
<protein>
    <recommendedName>
        <fullName evidence="4">NADH-ubiquinone oxidoreductase chain 2</fullName>
        <ecNumber evidence="3">7.1.1.2</ecNumber>
    </recommendedName>
    <alternativeName>
        <fullName evidence="16">NADH dehydrogenase subunit 2</fullName>
    </alternativeName>
</protein>
<dbReference type="GO" id="GO:0008137">
    <property type="term" value="F:NADH dehydrogenase (ubiquinone) activity"/>
    <property type="evidence" value="ECO:0007669"/>
    <property type="project" value="UniProtKB-EC"/>
</dbReference>
<sequence length="295" mass="35007">MFLMFTPYTFIFSFIYLLLLISLFFISDFYLFWLIMEVVMLLFMGVSYTIFTHSFSYLMIYFLIQTIASFSILLFYMCDFSTLLLFSFLLKLGLFPFHGWFINVSRRFPNLLLYIISTFHKLPVFIMMDYFLNFSSIEVLILFCSLNFLVCGFTMMNSTEFRTILVLSSVANNSWFILSCYFSFFLFLVFFFFYSLLMFLLLSNLSTLNNLSFSSYSSSSTFSGALMLLMMSGMPPFPIFFCKMGVFYFMVSTFSFTFFTYLFILSSVVVFVGYYRLLVKYFIYSHTPSYFLYTI</sequence>
<evidence type="ECO:0000256" key="2">
    <source>
        <dbReference type="ARBA" id="ARBA00007012"/>
    </source>
</evidence>
<dbReference type="EMBL" id="MN970216">
    <property type="protein sequence ID" value="QKV49094.1"/>
    <property type="molecule type" value="Genomic_DNA"/>
</dbReference>
<evidence type="ECO:0000256" key="14">
    <source>
        <dbReference type="ARBA" id="ARBA00023128"/>
    </source>
</evidence>
<feature type="transmembrane region" description="Helical" evidence="18">
    <location>
        <begin position="58"/>
        <end position="77"/>
    </location>
</feature>
<evidence type="ECO:0000256" key="10">
    <source>
        <dbReference type="ARBA" id="ARBA00022982"/>
    </source>
</evidence>
<feature type="transmembrane region" description="Helical" evidence="18">
    <location>
        <begin position="254"/>
        <end position="275"/>
    </location>
</feature>
<evidence type="ECO:0000256" key="6">
    <source>
        <dbReference type="ARBA" id="ARBA00022660"/>
    </source>
</evidence>
<evidence type="ECO:0000256" key="12">
    <source>
        <dbReference type="ARBA" id="ARBA00023027"/>
    </source>
</evidence>